<feature type="region of interest" description="Disordered" evidence="1">
    <location>
        <begin position="1"/>
        <end position="21"/>
    </location>
</feature>
<proteinExistence type="predicted"/>
<dbReference type="PANTHER" id="PTHR47570">
    <property type="entry name" value="ZINC ION BINDING PROTEIN"/>
    <property type="match status" value="1"/>
</dbReference>
<keyword evidence="4" id="KW-1185">Reference proteome</keyword>
<dbReference type="PANTHER" id="PTHR47570:SF1">
    <property type="entry name" value="ZINC ION BINDING PROTEIN"/>
    <property type="match status" value="1"/>
</dbReference>
<evidence type="ECO:0000259" key="2">
    <source>
        <dbReference type="Pfam" id="PF20179"/>
    </source>
</evidence>
<organism evidence="3 4">
    <name type="scientific">Roridomyces roridus</name>
    <dbReference type="NCBI Taxonomy" id="1738132"/>
    <lineage>
        <taxon>Eukaryota</taxon>
        <taxon>Fungi</taxon>
        <taxon>Dikarya</taxon>
        <taxon>Basidiomycota</taxon>
        <taxon>Agaricomycotina</taxon>
        <taxon>Agaricomycetes</taxon>
        <taxon>Agaricomycetidae</taxon>
        <taxon>Agaricales</taxon>
        <taxon>Marasmiineae</taxon>
        <taxon>Mycenaceae</taxon>
        <taxon>Roridomyces</taxon>
    </lineage>
</organism>
<dbReference type="AlphaFoldDB" id="A0AAD7C5F3"/>
<dbReference type="EMBL" id="JARKIF010000005">
    <property type="protein sequence ID" value="KAJ7639139.1"/>
    <property type="molecule type" value="Genomic_DNA"/>
</dbReference>
<protein>
    <recommendedName>
        <fullName evidence="2">Mitochondrial splicing suppressor 51-like C-terminal domain-containing protein</fullName>
    </recommendedName>
</protein>
<dbReference type="Proteomes" id="UP001221142">
    <property type="component" value="Unassembled WGS sequence"/>
</dbReference>
<sequence>MQEHHNGQGITPRRVITTDESQKLSQPKVCSACKAAMYCSQVCATQAWKVPKMANSQTHKDLCVDNKRHMLRVPEFEAVLAQFPWGRVEKDGSFNADIARGRYKVLGGKGFGFWSHRGGPLAHLPSGTMAEAAVSGGTHGRIAQQIAKFFDYVDGTPLLETKHLTDRAGWKLEPELIPFHTFSSLWEPPRLASKVTITDWDSWYSWRRLPKESPAALIMDFPMSVYWLLVHTLQVADPKAGSPDGPRVQLKVHYVGAETELNFLPLFAELALLLPYTDITVVFFGKAVQTIVSTAKESHPKSLAAQASPTTPIFSYTAPEESGAGRIQLFLHGTSDSWTPADADATLSAYGVPSALVAPNAGLGSYPSWFPVILYAHQMQLPFGVTEYTEQSCETQQLIFPRILESEVSMPGSIMRGIPGAPDAATTRRAASKNWEYPIEMNPFQRPGQRPVPTKLPNVPSGFAMRVVGK</sequence>
<dbReference type="SUPFAM" id="SSF144232">
    <property type="entry name" value="HIT/MYND zinc finger-like"/>
    <property type="match status" value="1"/>
</dbReference>
<evidence type="ECO:0000313" key="4">
    <source>
        <dbReference type="Proteomes" id="UP001221142"/>
    </source>
</evidence>
<dbReference type="InterPro" id="IPR046824">
    <property type="entry name" value="Mss51-like_C"/>
</dbReference>
<feature type="domain" description="Mitochondrial splicing suppressor 51-like C-terminal" evidence="2">
    <location>
        <begin position="222"/>
        <end position="452"/>
    </location>
</feature>
<evidence type="ECO:0000313" key="3">
    <source>
        <dbReference type="EMBL" id="KAJ7639139.1"/>
    </source>
</evidence>
<accession>A0AAD7C5F3</accession>
<name>A0AAD7C5F3_9AGAR</name>
<reference evidence="3" key="1">
    <citation type="submission" date="2023-03" db="EMBL/GenBank/DDBJ databases">
        <title>Massive genome expansion in bonnet fungi (Mycena s.s.) driven by repeated elements and novel gene families across ecological guilds.</title>
        <authorList>
            <consortium name="Lawrence Berkeley National Laboratory"/>
            <person name="Harder C.B."/>
            <person name="Miyauchi S."/>
            <person name="Viragh M."/>
            <person name="Kuo A."/>
            <person name="Thoen E."/>
            <person name="Andreopoulos B."/>
            <person name="Lu D."/>
            <person name="Skrede I."/>
            <person name="Drula E."/>
            <person name="Henrissat B."/>
            <person name="Morin E."/>
            <person name="Kohler A."/>
            <person name="Barry K."/>
            <person name="LaButti K."/>
            <person name="Morin E."/>
            <person name="Salamov A."/>
            <person name="Lipzen A."/>
            <person name="Mereny Z."/>
            <person name="Hegedus B."/>
            <person name="Baldrian P."/>
            <person name="Stursova M."/>
            <person name="Weitz H."/>
            <person name="Taylor A."/>
            <person name="Grigoriev I.V."/>
            <person name="Nagy L.G."/>
            <person name="Martin F."/>
            <person name="Kauserud H."/>
        </authorList>
    </citation>
    <scope>NUCLEOTIDE SEQUENCE</scope>
    <source>
        <strain evidence="3">9284</strain>
    </source>
</reference>
<dbReference type="Pfam" id="PF20179">
    <property type="entry name" value="MSS51_C"/>
    <property type="match status" value="1"/>
</dbReference>
<comment type="caution">
    <text evidence="3">The sequence shown here is derived from an EMBL/GenBank/DDBJ whole genome shotgun (WGS) entry which is preliminary data.</text>
</comment>
<gene>
    <name evidence="3" type="ORF">FB45DRAFT_904826</name>
</gene>
<evidence type="ECO:0000256" key="1">
    <source>
        <dbReference type="SAM" id="MobiDB-lite"/>
    </source>
</evidence>
<dbReference type="Gene3D" id="6.10.140.2220">
    <property type="match status" value="1"/>
</dbReference>